<dbReference type="GO" id="GO:0033290">
    <property type="term" value="C:eukaryotic 48S preinitiation complex"/>
    <property type="evidence" value="ECO:0007669"/>
    <property type="project" value="UniProtKB-UniRule"/>
</dbReference>
<dbReference type="GO" id="GO:0003743">
    <property type="term" value="F:translation initiation factor activity"/>
    <property type="evidence" value="ECO:0007669"/>
    <property type="project" value="UniProtKB-UniRule"/>
</dbReference>
<dbReference type="PANTHER" id="PTHR12399">
    <property type="entry name" value="EUKARYOTIC TRANSLATION INITIATION FACTOR 3 SUBUNIT 7"/>
    <property type="match status" value="1"/>
</dbReference>
<protein>
    <recommendedName>
        <fullName evidence="5">Eukaryotic translation initiation factor 3 subunit D</fullName>
        <shortName evidence="5">eIF3d</shortName>
    </recommendedName>
    <alternativeName>
        <fullName evidence="5">Eukaryotic translation initiation factor 3 subunit 7</fullName>
    </alternativeName>
</protein>
<evidence type="ECO:0000313" key="8">
    <source>
        <dbReference type="Proteomes" id="UP000186804"/>
    </source>
</evidence>
<dbReference type="GO" id="GO:0016282">
    <property type="term" value="C:eukaryotic 43S preinitiation complex"/>
    <property type="evidence" value="ECO:0007669"/>
    <property type="project" value="UniProtKB-UniRule"/>
</dbReference>
<organism evidence="7 8">
    <name type="scientific">Cryptosporidium andersoni</name>
    <dbReference type="NCBI Taxonomy" id="117008"/>
    <lineage>
        <taxon>Eukaryota</taxon>
        <taxon>Sar</taxon>
        <taxon>Alveolata</taxon>
        <taxon>Apicomplexa</taxon>
        <taxon>Conoidasida</taxon>
        <taxon>Coccidia</taxon>
        <taxon>Eucoccidiorida</taxon>
        <taxon>Eimeriorina</taxon>
        <taxon>Cryptosporidiidae</taxon>
        <taxon>Cryptosporidium</taxon>
    </lineage>
</organism>
<dbReference type="EMBL" id="LRBS01000070">
    <property type="protein sequence ID" value="OII75981.1"/>
    <property type="molecule type" value="Genomic_DNA"/>
</dbReference>
<sequence length="548" mass="62255">MKALQLTINFNSNTWSPSMDDLAGDNCLEKIKYFPFAPSIKVDKLGSVCDFSYTSYSRGREAKVMQVENHDFHLVDSRPFPKTKIRYIQRRFQKETTQAYQQKQQQQEKAELLGRQGKRGGKLRQGGQNYQYSRSRFVSRMRTLTEWSIEPLSSWISIAEIPLTSLPKQSLDISRLNVEDIAWYGTLRCYNKSIDRISPKLPVLLRDFGGAEFLQPTTSDDDVLREALLIPEKSVDVAITDQILACLVAATQSKYSWHILVTHIDGKLIFDKQDGSIIDLVTVNETSAEPPLPDNINKNNRPHLLGMEALKANQNFTQNILLEGDSGIIQKYDPSPFAESCANFTESKSYRYRIFSLPPRTGAASTEIAQRIVRVAIRTEVDAKLQNTTDENGLIFARALSEYDMKTIKTWNTQLETQKGALLATEIRNNACQLTKWATQALLSSCDTLKLGYIVRRSANDRENHVIVSVQSYKTRELSAQMGLKEENAWGVTRALIDLLAEQPEGQYVILRTPVKHVLRVYKLPEEESSEQMGESTYNHKHDNSNAK</sequence>
<keyword evidence="2 5" id="KW-0396">Initiation factor</keyword>
<evidence type="ECO:0000256" key="2">
    <source>
        <dbReference type="ARBA" id="ARBA00022540"/>
    </source>
</evidence>
<reference evidence="7 8" key="1">
    <citation type="submission" date="2016-10" db="EMBL/GenBank/DDBJ databases">
        <title>Reductive evolution of mitochondrial metabolism and differential evolution of invasion-related proteins in Cryptosporidium.</title>
        <authorList>
            <person name="Liu S."/>
            <person name="Roellig D.M."/>
            <person name="Guo Y."/>
            <person name="Li N."/>
            <person name="Frace M.A."/>
            <person name="Tang K."/>
            <person name="Zhang L."/>
            <person name="Feng Y."/>
            <person name="Xiao L."/>
        </authorList>
    </citation>
    <scope>NUCLEOTIDE SEQUENCE [LARGE SCALE GENOMIC DNA]</scope>
    <source>
        <strain evidence="7">30847</strain>
    </source>
</reference>
<dbReference type="GO" id="GO:0002191">
    <property type="term" value="P:cap-dependent translational initiation"/>
    <property type="evidence" value="ECO:0007669"/>
    <property type="project" value="UniProtKB-UniRule"/>
</dbReference>
<evidence type="ECO:0000313" key="7">
    <source>
        <dbReference type="EMBL" id="OII75981.1"/>
    </source>
</evidence>
<dbReference type="Pfam" id="PF05091">
    <property type="entry name" value="eIF-3_zeta"/>
    <property type="match status" value="1"/>
</dbReference>
<dbReference type="VEuPathDB" id="CryptoDB:cand_008640"/>
<evidence type="ECO:0000256" key="5">
    <source>
        <dbReference type="HAMAP-Rule" id="MF_03003"/>
    </source>
</evidence>
<evidence type="ECO:0000256" key="1">
    <source>
        <dbReference type="ARBA" id="ARBA00022490"/>
    </source>
</evidence>
<dbReference type="RefSeq" id="XP_067067827.1">
    <property type="nucleotide sequence ID" value="XM_067211104.1"/>
</dbReference>
<dbReference type="OrthoDB" id="16538at2759"/>
<proteinExistence type="inferred from homology"/>
<gene>
    <name evidence="7" type="ORF">cand_008640</name>
</gene>
<keyword evidence="4 5" id="KW-0648">Protein biosynthesis</keyword>
<accession>A0A1J4MSU5</accession>
<comment type="similarity">
    <text evidence="5">Belongs to the eIF-3 subunit D family.</text>
</comment>
<evidence type="ECO:0000256" key="3">
    <source>
        <dbReference type="ARBA" id="ARBA00022884"/>
    </source>
</evidence>
<keyword evidence="8" id="KW-1185">Reference proteome</keyword>
<feature type="compositionally biased region" description="Basic and acidic residues" evidence="6">
    <location>
        <begin position="538"/>
        <end position="548"/>
    </location>
</feature>
<dbReference type="AlphaFoldDB" id="A0A1J4MSU5"/>
<evidence type="ECO:0000256" key="4">
    <source>
        <dbReference type="ARBA" id="ARBA00022917"/>
    </source>
</evidence>
<comment type="function">
    <text evidence="5">mRNA cap-binding component of the eukaryotic translation initiation factor 3 (eIF-3) complex, which is involved in protein synthesis of a specialized repertoire of mRNAs and, together with other initiation factors, stimulates binding of mRNA and methionyl-tRNAi to the 40S ribosome. The eIF-3 complex specifically targets and initiates translation of a subset of mRNAs involved in cell proliferation. In the eIF-3 complex, eif3d specifically recognizes and binds the 7-methylguanosine cap of a subset of mRNAs.</text>
</comment>
<dbReference type="PIRSF" id="PIRSF016281">
    <property type="entry name" value="EIF-3_zeta"/>
    <property type="match status" value="1"/>
</dbReference>
<dbReference type="Proteomes" id="UP000186804">
    <property type="component" value="Unassembled WGS sequence"/>
</dbReference>
<dbReference type="InterPro" id="IPR007783">
    <property type="entry name" value="eIF3d"/>
</dbReference>
<keyword evidence="3" id="KW-0694">RNA-binding</keyword>
<dbReference type="GeneID" id="92365049"/>
<name>A0A1J4MSU5_9CRYT</name>
<dbReference type="GO" id="GO:0098808">
    <property type="term" value="F:mRNA cap binding"/>
    <property type="evidence" value="ECO:0007669"/>
    <property type="project" value="UniProtKB-UniRule"/>
</dbReference>
<dbReference type="GO" id="GO:0001732">
    <property type="term" value="P:formation of cytoplasmic translation initiation complex"/>
    <property type="evidence" value="ECO:0007669"/>
    <property type="project" value="UniProtKB-UniRule"/>
</dbReference>
<comment type="subunit">
    <text evidence="5">Component of the eukaryotic translation initiation factor 3 (eIF-3) complex.</text>
</comment>
<feature type="region of interest" description="RNA gate" evidence="5">
    <location>
        <begin position="277"/>
        <end position="291"/>
    </location>
</feature>
<dbReference type="HAMAP" id="MF_03003">
    <property type="entry name" value="eIF3d"/>
    <property type="match status" value="1"/>
</dbReference>
<keyword evidence="1 5" id="KW-0963">Cytoplasm</keyword>
<evidence type="ECO:0000256" key="6">
    <source>
        <dbReference type="SAM" id="MobiDB-lite"/>
    </source>
</evidence>
<comment type="subcellular location">
    <subcellularLocation>
        <location evidence="5">Cytoplasm</location>
    </subcellularLocation>
</comment>
<comment type="caution">
    <text evidence="7">The sequence shown here is derived from an EMBL/GenBank/DDBJ whole genome shotgun (WGS) entry which is preliminary data.</text>
</comment>
<feature type="region of interest" description="Disordered" evidence="6">
    <location>
        <begin position="529"/>
        <end position="548"/>
    </location>
</feature>
<comment type="domain">
    <text evidence="5">The RNA gate region regulates mRNA cap recognition to prevent promiscuous mRNA-binding before assembly of eif3d into the full eukaryotic translation initiation factor 3 (eIF-3) complex.</text>
</comment>
<dbReference type="PANTHER" id="PTHR12399:SF0">
    <property type="entry name" value="EUKARYOTIC TRANSLATION INITIATION FACTOR 3 SUBUNIT D"/>
    <property type="match status" value="1"/>
</dbReference>
<dbReference type="GO" id="GO:0005852">
    <property type="term" value="C:eukaryotic translation initiation factor 3 complex"/>
    <property type="evidence" value="ECO:0007669"/>
    <property type="project" value="UniProtKB-UniRule"/>
</dbReference>
<feature type="region of interest" description="Disordered" evidence="6">
    <location>
        <begin position="101"/>
        <end position="127"/>
    </location>
</feature>